<evidence type="ECO:0000256" key="4">
    <source>
        <dbReference type="ARBA" id="ARBA00022553"/>
    </source>
</evidence>
<dbReference type="Gene3D" id="3.40.50.150">
    <property type="entry name" value="Vaccinia Virus protein VP39"/>
    <property type="match status" value="1"/>
</dbReference>
<name>A0ABR9D4G5_9GAMM</name>
<dbReference type="SUPFAM" id="SSF51735">
    <property type="entry name" value="NAD(P)-binding Rossmann-fold domains"/>
    <property type="match status" value="4"/>
</dbReference>
<dbReference type="InterPro" id="IPR014030">
    <property type="entry name" value="Ketoacyl_synth_N"/>
</dbReference>
<dbReference type="PROSITE" id="PS50075">
    <property type="entry name" value="CARRIER"/>
    <property type="match status" value="2"/>
</dbReference>
<dbReference type="Gene3D" id="3.30.300.30">
    <property type="match status" value="1"/>
</dbReference>
<dbReference type="Pfam" id="PF00550">
    <property type="entry name" value="PP-binding"/>
    <property type="match status" value="2"/>
</dbReference>
<dbReference type="InterPro" id="IPR020845">
    <property type="entry name" value="AMP-binding_CS"/>
</dbReference>
<dbReference type="InterPro" id="IPR016035">
    <property type="entry name" value="Acyl_Trfase/lysoPLipase"/>
</dbReference>
<dbReference type="Gene3D" id="3.10.129.120">
    <property type="match status" value="1"/>
</dbReference>
<proteinExistence type="inferred from homology"/>
<dbReference type="SUPFAM" id="SSF53901">
    <property type="entry name" value="Thiolase-like"/>
    <property type="match status" value="1"/>
</dbReference>
<dbReference type="InterPro" id="IPR020806">
    <property type="entry name" value="PKS_PP-bd"/>
</dbReference>
<dbReference type="CDD" id="cd00833">
    <property type="entry name" value="PKS"/>
    <property type="match status" value="1"/>
</dbReference>
<organism evidence="10 11">
    <name type="scientific">Methylomonas albis</name>
    <dbReference type="NCBI Taxonomy" id="1854563"/>
    <lineage>
        <taxon>Bacteria</taxon>
        <taxon>Pseudomonadati</taxon>
        <taxon>Pseudomonadota</taxon>
        <taxon>Gammaproteobacteria</taxon>
        <taxon>Methylococcales</taxon>
        <taxon>Methylococcaceae</taxon>
        <taxon>Methylomonas</taxon>
    </lineage>
</organism>
<dbReference type="CDD" id="cd08955">
    <property type="entry name" value="KR_2_FAS_SDR_x"/>
    <property type="match status" value="1"/>
</dbReference>
<dbReference type="SUPFAM" id="SSF56801">
    <property type="entry name" value="Acetyl-CoA synthetase-like"/>
    <property type="match status" value="1"/>
</dbReference>
<dbReference type="PANTHER" id="PTHR43775:SF51">
    <property type="entry name" value="INACTIVE PHENOLPHTHIOCEROL SYNTHESIS POLYKETIDE SYNTHASE TYPE I PKS1-RELATED"/>
    <property type="match status" value="1"/>
</dbReference>
<dbReference type="InterPro" id="IPR057326">
    <property type="entry name" value="KR_dom"/>
</dbReference>
<keyword evidence="4" id="KW-0597">Phosphoprotein</keyword>
<dbReference type="Pfam" id="PF02801">
    <property type="entry name" value="Ketoacyl-synt_C"/>
    <property type="match status" value="1"/>
</dbReference>
<feature type="active site" description="Proton donor; for dehydratase activity" evidence="6">
    <location>
        <position position="2837"/>
    </location>
</feature>
<dbReference type="Pfam" id="PF22621">
    <property type="entry name" value="CurL-like_PKS_C"/>
    <property type="match status" value="1"/>
</dbReference>
<dbReference type="SMART" id="SM00826">
    <property type="entry name" value="PKS_DH"/>
    <property type="match status" value="1"/>
</dbReference>
<dbReference type="Gene3D" id="3.40.50.12780">
    <property type="entry name" value="N-terminal domain of ligase-like"/>
    <property type="match status" value="1"/>
</dbReference>
<dbReference type="InterPro" id="IPR014043">
    <property type="entry name" value="Acyl_transferase_dom"/>
</dbReference>
<gene>
    <name evidence="10" type="ORF">IE877_19450</name>
</gene>
<dbReference type="Proteomes" id="UP000652176">
    <property type="component" value="Unassembled WGS sequence"/>
</dbReference>
<dbReference type="Pfam" id="PF00501">
    <property type="entry name" value="AMP-binding"/>
    <property type="match status" value="1"/>
</dbReference>
<dbReference type="Gene3D" id="3.40.366.10">
    <property type="entry name" value="Malonyl-Coenzyme A Acyl Carrier Protein, domain 2"/>
    <property type="match status" value="1"/>
</dbReference>
<dbReference type="InterPro" id="IPR018201">
    <property type="entry name" value="Ketoacyl_synth_AS"/>
</dbReference>
<accession>A0ABR9D4G5</accession>
<evidence type="ECO:0000313" key="10">
    <source>
        <dbReference type="EMBL" id="MBD9358021.1"/>
    </source>
</evidence>
<dbReference type="RefSeq" id="WP_192376261.1">
    <property type="nucleotide sequence ID" value="NZ_CAJHIV010000001.1"/>
</dbReference>
<dbReference type="InterPro" id="IPR045851">
    <property type="entry name" value="AMP-bd_C_sf"/>
</dbReference>
<evidence type="ECO:0000256" key="1">
    <source>
        <dbReference type="ARBA" id="ARBA00005194"/>
    </source>
</evidence>
<keyword evidence="5" id="KW-0808">Transferase</keyword>
<dbReference type="PROSITE" id="PS00606">
    <property type="entry name" value="KS3_1"/>
    <property type="match status" value="1"/>
</dbReference>
<dbReference type="Pfam" id="PF00109">
    <property type="entry name" value="ketoacyl-synt"/>
    <property type="match status" value="1"/>
</dbReference>
<dbReference type="InterPro" id="IPR036736">
    <property type="entry name" value="ACP-like_sf"/>
</dbReference>
<feature type="region of interest" description="C-terminal hotdog fold" evidence="6">
    <location>
        <begin position="2777"/>
        <end position="2920"/>
    </location>
</feature>
<dbReference type="InterPro" id="IPR020807">
    <property type="entry name" value="PKS_DH"/>
</dbReference>
<dbReference type="SMART" id="SM00827">
    <property type="entry name" value="PKS_AT"/>
    <property type="match status" value="1"/>
</dbReference>
<dbReference type="InterPro" id="IPR000873">
    <property type="entry name" value="AMP-dep_synth/lig_dom"/>
</dbReference>
<evidence type="ECO:0000256" key="5">
    <source>
        <dbReference type="ARBA" id="ARBA00022679"/>
    </source>
</evidence>
<dbReference type="SMART" id="SM01294">
    <property type="entry name" value="PKS_PP_betabranch"/>
    <property type="match status" value="1"/>
</dbReference>
<dbReference type="InterPro" id="IPR025799">
    <property type="entry name" value="Arg_MeTrfase"/>
</dbReference>
<feature type="domain" description="Ketosynthase family 3 (KS3)" evidence="8">
    <location>
        <begin position="1731"/>
        <end position="2169"/>
    </location>
</feature>
<feature type="domain" description="Carrier" evidence="7">
    <location>
        <begin position="3444"/>
        <end position="3519"/>
    </location>
</feature>
<dbReference type="InterPro" id="IPR049551">
    <property type="entry name" value="PKS_DH_C"/>
</dbReference>
<dbReference type="Gene3D" id="1.10.1200.10">
    <property type="entry name" value="ACP-like"/>
    <property type="match status" value="2"/>
</dbReference>
<dbReference type="InterPro" id="IPR029063">
    <property type="entry name" value="SAM-dependent_MTases_sf"/>
</dbReference>
<dbReference type="Pfam" id="PF21089">
    <property type="entry name" value="PKS_DH_N"/>
    <property type="match status" value="1"/>
</dbReference>
<dbReference type="PROSITE" id="PS52004">
    <property type="entry name" value="KS3_2"/>
    <property type="match status" value="1"/>
</dbReference>
<reference evidence="10 11" key="1">
    <citation type="submission" date="2020-09" db="EMBL/GenBank/DDBJ databases">
        <title>Methylomonas albis sp. nov. and Methylomonas fluvii sp. nov.: Two cold-adapted methanotrophs from the River Elbe and an amended description of Methylovulum psychrotolerans strain Eb1.</title>
        <authorList>
            <person name="Bussmann I.K."/>
            <person name="Klings K.-W."/>
            <person name="Warnstedt J."/>
            <person name="Hoppert M."/>
            <person name="Saborowski A."/>
            <person name="Horn F."/>
            <person name="Liebner S."/>
        </authorList>
    </citation>
    <scope>NUCLEOTIDE SEQUENCE [LARGE SCALE GENOMIC DNA]</scope>
    <source>
        <strain evidence="10 11">EbA</strain>
    </source>
</reference>
<dbReference type="InterPro" id="IPR013968">
    <property type="entry name" value="PKS_KR"/>
</dbReference>
<dbReference type="PROSITE" id="PS52019">
    <property type="entry name" value="PKS_MFAS_DH"/>
    <property type="match status" value="1"/>
</dbReference>
<dbReference type="InterPro" id="IPR041698">
    <property type="entry name" value="Methyltransf_25"/>
</dbReference>
<dbReference type="Pfam" id="PF08659">
    <property type="entry name" value="KR"/>
    <property type="match status" value="2"/>
</dbReference>
<keyword evidence="11" id="KW-1185">Reference proteome</keyword>
<protein>
    <submittedName>
        <fullName evidence="10">SDR family NAD(P)-dependent oxidoreductase</fullName>
    </submittedName>
</protein>
<evidence type="ECO:0000259" key="8">
    <source>
        <dbReference type="PROSITE" id="PS52004"/>
    </source>
</evidence>
<dbReference type="InterPro" id="IPR049490">
    <property type="entry name" value="C883_1060-like_KR_N"/>
</dbReference>
<dbReference type="Pfam" id="PF13649">
    <property type="entry name" value="Methyltransf_25"/>
    <property type="match status" value="1"/>
</dbReference>
<dbReference type="Gene3D" id="3.40.50.720">
    <property type="entry name" value="NAD(P)-binding Rossmann-like Domain"/>
    <property type="match status" value="2"/>
</dbReference>
<dbReference type="SUPFAM" id="SSF53335">
    <property type="entry name" value="S-adenosyl-L-methionine-dependent methyltransferases"/>
    <property type="match status" value="1"/>
</dbReference>
<feature type="region of interest" description="N-terminal hotdog fold" evidence="6">
    <location>
        <begin position="2636"/>
        <end position="2764"/>
    </location>
</feature>
<feature type="domain" description="PKS/mFAS DH" evidence="9">
    <location>
        <begin position="2636"/>
        <end position="2920"/>
    </location>
</feature>
<dbReference type="CDD" id="cd02440">
    <property type="entry name" value="AdoMet_MTases"/>
    <property type="match status" value="1"/>
</dbReference>
<dbReference type="EMBL" id="JACXSS010000001">
    <property type="protein sequence ID" value="MBD9358021.1"/>
    <property type="molecule type" value="Genomic_DNA"/>
</dbReference>
<feature type="active site" description="Proton acceptor; for dehydratase activity" evidence="6">
    <location>
        <position position="2668"/>
    </location>
</feature>
<sequence>MVTALLNDPAIEEYMVLERKTQQGKLERVAYIVTTEADNFEQLQLRLHAQAEGQIATFVAVAYLPLNDDGTVDETALARVPVLSAEFTENVTKRIAALPDIERAACISGYWPDKPRHIHVGKLLKNAVPGAAHQSQAKTPLQATLSDAPAAISHGQPLPQRDGAAQVLQQVLFAAQTDTPIIYIDHDGSERIESYGSLLTEACRILHGLRRTDLKPGDKVVFQLERNDDILPAFWGCLLGGFEPVIVPVPVSYDIESRALEQLQQVWSLFDQPLIFTNHAHGASIRSSSQTTSFADANWVAIEALRDNPADMQIHTAAPDDVAFYTLSSGSTGIPKAVALTHRNLLARARGTNMLCRHSADDVILNWLPFDHIGSISEWHLRYLDLGCQLVYAPKDYVLAQPLRWLELIHRYRARHSWAPNFAYALVTNTLNNEPQRDWDLSCVKSLLTAGESITRTTTRDFLAKLANYGLQPSTLVAAFGMSEVCSGVNYHQPAAGQSLGFHHLDRNSLSGAVRRVEVDDERCVSFASLGPVIPGVSMRIVDDQQRVLPEETIGRFQLKGEVLTPGYYLNPEANKVFGADGWFDTGDSGFISGGELVLTGRVGAGIIINGANFYNNEIEAAVEQIPGIAASFTAACAVRPQGCDELKLAIFFHADYENNDAVLLKLLKTIQSRLIKRLGIKADYLIPLDCSAIPKTGIGKIQHKKLISQFQQGDFQAILEHLDVLTANEHTLPDRFHKKIWRRKQQTPMNRTDSGASLIFLDRLELGLRVASELATAGIQCIVVKSGESYAQLGALEFSIRPNDPQHYRRLLEWIRTSDIRLGPILNLFDYASEPAEAGNLLALAQALSALGTVGPLRLLTVSCDTHDAIGYANAARSELLHRIEQAFPALRCLQLDCPTDNPPTYAPAIVKELLGTAIDSEIAYRGPHRWVMGLQPIDMATASQAFPIGLPFRRQAVYIIDNGLEGIGPQLAEYLLNRYHARLLLLGKTPLLTQSGLTDKDADRLAYYQRLRQLSGECIYLAIADLDQAAFQQTVSAALSTWGDQLDGIIRLAHTLADGSLLELPPEALQTRLSAELIGTSALHRILEQYRGKLFVTLSSTDGCFNPANQNLPTEFDSRPTMTNSPRVCHIGLSDWDLLNIASSPNEQSTATSLMRGNLNAILVALQLNETQILIGLDNASPAVRAKTHSGPPQLAKTKIYFTARRLMAPSGLNPEPLTDRYGTPIPCDYIQLHEPESAGAQQLELWPSVAEYFVYDDLIYYALANDERRNQSYRIALQRTVPGKIVLDIGTGKEAILARLALEAGARKVYAIEMGDEAYAQAVAHIQQLGLEDKITIVHGDATQVDLPELADICVSEIVGPIGGCEGAAALINNAHRFLRPGGIMIPGRSITKIAAARFPDALLPHPGFYQVPSRYTGKIFDEVGYPFDLRLCIKNFPRGNLLSNADIFEDLDFNRITPLEEQHDIELIIDQASRLDGFLVWLNLHTIEGEVIDIIEHEYSWLPVYLPLFHPGIETRPGDRIVATITRSLCDNGLNPDFVVSGQFLCGNGESIPFTCTSYHNKQQYRQHPFYAALFAEDPLGRRPGCRPGNLLQYLPEMPLTAAGEIDRDRLAKLAQGSRPESAQQLPPGSDIEIRIAKIWQDLLEIPQVGLNDNFFELGGHSLLLVQAHARLVEIFGPQLTLVDLFKYPTIGALVELLADEGLRETPSQRGQERAEARSGYKAGHGSSEIAVIGMSCRFPGADDLDSFWHNLAEGVESISFFDELEITGTGIKPSVVHHPDYVKASPLLANVENFDAGFFGYTARDAELMDPQHRLFLECAWEAFETAGYDPIAYEGVAGVYAGASMNTYLLNNLYPNRDTLDIQDDLEVATLDSMGGFLLMVASDKDYLTTRVSYKLNLTGPSVNVQTACSTGLVTIHMACQSLLNGEADLFLAGGAAVQVPQQSGHLFQTGMIVSPDGHCRSFDAQAKGTVFGSGVGAVLLKRMDDALRDRDHIYAVVKGSAVNNDGGVKVGYMAPSSEGQAAVAAEAIAMSGVTADSIGFVEAHGTGTEMGDPIEVNALTQAFRAHTEAKGFCALGSVKTNVGHLQITSGTVGFIKTVLALQHKLIPPTLHFNKANPAIDFDNSPFYINTRPTPWKTAGTPLRAGVNSLGIGGTNAHIILEEAPPPAAVINELERPRHLLMLSARSQPALLAMAERYAAFFANNPRVCLADVCFTANTGRRAFEHRLALPADAVEQLREDLQNFVAGQSPDRVILGQTTPQGRAKIAFLFTGQGSQYPDMGLQLYGSQPVFRQQLDRCAEILQPWLDQPLLEILYPADDSPTALDETAYAQPALFALEYALAALWKSWGIEPDFVIGHSLGEYVAACIAGVFSLNDGLKLVAERARLMQALPKDGEMWVVFAAEAHLRPLLAAYPNDVAIAAVNGPESVVISGKKSALSEIVARLEHDGYNTQPINTSHAFHSPLMQPMLADFARIAAGISYTAPQIPLVSNLTGTLASDEIATPEYWRRHIRQPVKFMAGVQSLSQHGCEIFIEIGPKPTLLGMGARCLGSDHALWLPSLRPGETAWQTLLNSLGQLSVCGPVDWKGFDQAYQRRRLPLPTYPFQRRRHWLDRPAALTTAVRSNDSSQPLLGHKLQLPTVQATIYENRFSAETLPFLLDHRVYDEIVVSGACHVAMMLNAATESFGNSAYVLKDVFFPEPLIIPGGQTRSVQVIVTPTTDSNATLQLISFAATAAAEQASVATHAEGTFAPAVAHSPGKSFPSLWERCGESLSTEVFYQAQADRHIHLGPSYRWLESIKLGNRESICRLRKPQSLGGLDPKQLHPGLLDACFGLLLATGILAEDETWLPFAIEEIRVFRTPDDSPLWGHLVLRAADAAKRVIADAALCDASGQVLIEFIGLEARAANLKAIQRYLPSRADRLLYRSAWLPLAASQPAVDIAGQWLIFADRRETARKLAQQLTDRGDRCVLVTPGSVYGMVGPNHYCVNPEQAEDFAKLLQDSVGTEGRFQGIVHLWSQDEPQVEDSQWLAHNQSLACASVLHLVQALVRAGWPNGTHLWLVSRGSQAVGNETGNRQIQQAPLWGLGLVVALEHPEFACTLIDLDPAIPPTDTDDLLASLQPDDGESRIAWRQGVRYVARLIRQAAPAGKRPSLVRGDASYLITGGTGSLGLSTAAWLVAQGARHLLLTSRGEAAKEALEAVSRMKQAGAQVLLMRADVSDMQALTEVFHKIDTALPPLRGVMHCAGSIEDGMLAEQSWQRFKQVLPAKIQGAWHLHQLSRTLPLDFFVLFSSAASVLGNQGQGNYAAANTFLDGLAHYRQQQGLAATSINWGPWDSIGIAASDAGIAKHMGRLGFTGIQPDIGILALEQILASTGNIAQISVIDWDWQKYLAQLNTPPHFFSELSKTAPTAIKESGASTADILLELRHASPEARKQLLGNLVHDTVRQTLGIHESLHLDAAKPLADQGLDSLMAVQMRNVLGRHLQQALPVSLAFNYPTVNDITHYVEELMDAALISLTQPSRGEPPEPAPRDDSASFNAQSLLADLDKLLDEPSLNS</sequence>
<dbReference type="InterPro" id="IPR050091">
    <property type="entry name" value="PKS_NRPS_Biosynth_Enz"/>
</dbReference>
<dbReference type="InterPro" id="IPR009081">
    <property type="entry name" value="PP-bd_ACP"/>
</dbReference>
<evidence type="ECO:0000256" key="2">
    <source>
        <dbReference type="ARBA" id="ARBA00006484"/>
    </source>
</evidence>
<comment type="pathway">
    <text evidence="1">Lipid metabolism; fatty acid biosynthesis.</text>
</comment>
<dbReference type="Gene3D" id="3.10.129.10">
    <property type="entry name" value="Hotdog Thioesterase"/>
    <property type="match status" value="1"/>
</dbReference>
<dbReference type="SUPFAM" id="SSF55048">
    <property type="entry name" value="Probable ACP-binding domain of malonyl-CoA ACP transacylase"/>
    <property type="match status" value="1"/>
</dbReference>
<dbReference type="InterPro" id="IPR016036">
    <property type="entry name" value="Malonyl_transacylase_ACP-bd"/>
</dbReference>
<dbReference type="Pfam" id="PF21394">
    <property type="entry name" value="Beta-ketacyl_N"/>
    <property type="match status" value="1"/>
</dbReference>
<feature type="domain" description="Carrier" evidence="7">
    <location>
        <begin position="1631"/>
        <end position="1706"/>
    </location>
</feature>
<dbReference type="Gene3D" id="3.40.47.10">
    <property type="match status" value="1"/>
</dbReference>
<comment type="similarity">
    <text evidence="2">Belongs to the short-chain dehydrogenases/reductases (SDR) family.</text>
</comment>
<dbReference type="InterPro" id="IPR042099">
    <property type="entry name" value="ANL_N_sf"/>
</dbReference>
<dbReference type="Pfam" id="PF00698">
    <property type="entry name" value="Acyl_transf_1"/>
    <property type="match status" value="1"/>
</dbReference>
<dbReference type="InterPro" id="IPR036291">
    <property type="entry name" value="NAD(P)-bd_dom_sf"/>
</dbReference>
<dbReference type="InterPro" id="IPR049552">
    <property type="entry name" value="PKS_DH_N"/>
</dbReference>
<dbReference type="SMART" id="SM00823">
    <property type="entry name" value="PKS_PP"/>
    <property type="match status" value="2"/>
</dbReference>
<dbReference type="InterPro" id="IPR020841">
    <property type="entry name" value="PKS_Beta-ketoAc_synthase_dom"/>
</dbReference>
<dbReference type="PANTHER" id="PTHR43775">
    <property type="entry name" value="FATTY ACID SYNTHASE"/>
    <property type="match status" value="1"/>
</dbReference>
<keyword evidence="3" id="KW-0596">Phosphopantetheine</keyword>
<evidence type="ECO:0000256" key="3">
    <source>
        <dbReference type="ARBA" id="ARBA00022450"/>
    </source>
</evidence>
<evidence type="ECO:0000259" key="7">
    <source>
        <dbReference type="PROSITE" id="PS50075"/>
    </source>
</evidence>
<evidence type="ECO:0000256" key="6">
    <source>
        <dbReference type="PROSITE-ProRule" id="PRU01363"/>
    </source>
</evidence>
<dbReference type="InterPro" id="IPR016039">
    <property type="entry name" value="Thiolase-like"/>
</dbReference>
<dbReference type="InterPro" id="IPR001227">
    <property type="entry name" value="Ac_transferase_dom_sf"/>
</dbReference>
<dbReference type="SUPFAM" id="SSF47336">
    <property type="entry name" value="ACP-like"/>
    <property type="match status" value="2"/>
</dbReference>
<dbReference type="InterPro" id="IPR014031">
    <property type="entry name" value="Ketoacyl_synth_C"/>
</dbReference>
<evidence type="ECO:0000259" key="9">
    <source>
        <dbReference type="PROSITE" id="PS52019"/>
    </source>
</evidence>
<dbReference type="SMART" id="SM00825">
    <property type="entry name" value="PKS_KS"/>
    <property type="match status" value="1"/>
</dbReference>
<dbReference type="Pfam" id="PF14765">
    <property type="entry name" value="PS-DH"/>
    <property type="match status" value="1"/>
</dbReference>
<dbReference type="Gene3D" id="3.30.70.3290">
    <property type="match status" value="1"/>
</dbReference>
<dbReference type="SMART" id="SM00822">
    <property type="entry name" value="PKS_KR"/>
    <property type="match status" value="1"/>
</dbReference>
<comment type="caution">
    <text evidence="10">The sequence shown here is derived from an EMBL/GenBank/DDBJ whole genome shotgun (WGS) entry which is preliminary data.</text>
</comment>
<dbReference type="InterPro" id="IPR049900">
    <property type="entry name" value="PKS_mFAS_DH"/>
</dbReference>
<dbReference type="PROSITE" id="PS00455">
    <property type="entry name" value="AMP_BINDING"/>
    <property type="match status" value="1"/>
</dbReference>
<dbReference type="PROSITE" id="PS51678">
    <property type="entry name" value="SAM_MT_PRMT"/>
    <property type="match status" value="1"/>
</dbReference>
<evidence type="ECO:0000313" key="11">
    <source>
        <dbReference type="Proteomes" id="UP000652176"/>
    </source>
</evidence>
<dbReference type="SUPFAM" id="SSF52151">
    <property type="entry name" value="FabD/lysophospholipase-like"/>
    <property type="match status" value="1"/>
</dbReference>